<dbReference type="AlphaFoldDB" id="A0A062V616"/>
<dbReference type="Proteomes" id="UP000027153">
    <property type="component" value="Unassembled WGS sequence"/>
</dbReference>
<reference evidence="1 2" key="1">
    <citation type="journal article" date="2013" name="Nature">
        <title>Anaerobic oxidation of methane coupled to nitrate reduction in a novel archaeal lineage.</title>
        <authorList>
            <person name="Haroon M.F."/>
            <person name="Hu S."/>
            <person name="Shi Y."/>
            <person name="Imelfort M."/>
            <person name="Keller J."/>
            <person name="Hugenholtz P."/>
            <person name="Yuan Z."/>
            <person name="Tyson G.W."/>
        </authorList>
    </citation>
    <scope>NUCLEOTIDE SEQUENCE [LARGE SCALE GENOMIC DNA]</scope>
    <source>
        <strain evidence="1 2">ANME-2d</strain>
    </source>
</reference>
<accession>A0A062V616</accession>
<dbReference type="EMBL" id="JMIY01000003">
    <property type="protein sequence ID" value="KCZ72008.1"/>
    <property type="molecule type" value="Genomic_DNA"/>
</dbReference>
<name>A0A062V616_9EURY</name>
<organism evidence="1 2">
    <name type="scientific">Candidatus Methanoperedens nitratireducens</name>
    <dbReference type="NCBI Taxonomy" id="1392998"/>
    <lineage>
        <taxon>Archaea</taxon>
        <taxon>Methanobacteriati</taxon>
        <taxon>Methanobacteriota</taxon>
        <taxon>Stenosarchaea group</taxon>
        <taxon>Methanomicrobia</taxon>
        <taxon>Methanosarcinales</taxon>
        <taxon>ANME-2 cluster</taxon>
        <taxon>Candidatus Methanoperedentaceae</taxon>
        <taxon>Candidatus Methanoperedens</taxon>
    </lineage>
</organism>
<keyword evidence="2" id="KW-1185">Reference proteome</keyword>
<dbReference type="RefSeq" id="WP_157833997.1">
    <property type="nucleotide sequence ID" value="NZ_JMIY01000003.1"/>
</dbReference>
<proteinExistence type="predicted"/>
<sequence>MVKEDIYKLDRILDRDIERRIIEIFPDNQEDNRAIQLHGSVRDAV</sequence>
<evidence type="ECO:0000313" key="2">
    <source>
        <dbReference type="Proteomes" id="UP000027153"/>
    </source>
</evidence>
<gene>
    <name evidence="1" type="ORF">ANME2D_01407</name>
</gene>
<protein>
    <submittedName>
        <fullName evidence="1">Uncharacterized protein</fullName>
    </submittedName>
</protein>
<evidence type="ECO:0000313" key="1">
    <source>
        <dbReference type="EMBL" id="KCZ72008.1"/>
    </source>
</evidence>
<comment type="caution">
    <text evidence="1">The sequence shown here is derived from an EMBL/GenBank/DDBJ whole genome shotgun (WGS) entry which is preliminary data.</text>
</comment>